<dbReference type="Pfam" id="PF13837">
    <property type="entry name" value="Myb_DNA-bind_4"/>
    <property type="match status" value="1"/>
</dbReference>
<feature type="domain" description="Zn-dependent metallo-hydrolase RNA specificity" evidence="2">
    <location>
        <begin position="41"/>
        <end position="91"/>
    </location>
</feature>
<dbReference type="SMR" id="A0A1D6H2V8"/>
<dbReference type="STRING" id="4577.A0A1D6H2V8"/>
<protein>
    <submittedName>
        <fullName evidence="4">Putative metallo-beta-lactamase homeodomain-containing protein</fullName>
    </submittedName>
</protein>
<feature type="domain" description="Myb/SANT-like DNA-binding" evidence="3">
    <location>
        <begin position="385"/>
        <end position="433"/>
    </location>
</feature>
<dbReference type="InterPro" id="IPR036866">
    <property type="entry name" value="RibonucZ/Hydroxyglut_hydro"/>
</dbReference>
<feature type="compositionally biased region" description="Polar residues" evidence="1">
    <location>
        <begin position="263"/>
        <end position="285"/>
    </location>
</feature>
<dbReference type="Gene3D" id="1.10.10.60">
    <property type="entry name" value="Homeodomain-like"/>
    <property type="match status" value="1"/>
</dbReference>
<proteinExistence type="predicted"/>
<evidence type="ECO:0000259" key="3">
    <source>
        <dbReference type="Pfam" id="PF13837"/>
    </source>
</evidence>
<dbReference type="AlphaFoldDB" id="A0A1D6H2V8"/>
<dbReference type="InterPro" id="IPR011108">
    <property type="entry name" value="RMMBL"/>
</dbReference>
<gene>
    <name evidence="4" type="ORF">ZEAMMB73_Zm00001d015605</name>
</gene>
<evidence type="ECO:0000256" key="1">
    <source>
        <dbReference type="SAM" id="MobiDB-lite"/>
    </source>
</evidence>
<dbReference type="GO" id="GO:0003677">
    <property type="term" value="F:DNA binding"/>
    <property type="evidence" value="ECO:0007669"/>
    <property type="project" value="UniProtKB-KW"/>
</dbReference>
<dbReference type="InParanoid" id="A0A1D6H2V8"/>
<keyword evidence="4" id="KW-0371">Homeobox</keyword>
<feature type="region of interest" description="Disordered" evidence="1">
    <location>
        <begin position="260"/>
        <end position="318"/>
    </location>
</feature>
<name>A0A1D6H2V8_MAIZE</name>
<dbReference type="EMBL" id="CM000781">
    <property type="protein sequence ID" value="AQK69171.1"/>
    <property type="molecule type" value="Genomic_DNA"/>
</dbReference>
<accession>A0A1D6H2V8</accession>
<evidence type="ECO:0000313" key="4">
    <source>
        <dbReference type="EMBL" id="AQK69171.1"/>
    </source>
</evidence>
<dbReference type="PANTHER" id="PTHR43694:SF1">
    <property type="entry name" value="RIBONUCLEASE J"/>
    <property type="match status" value="1"/>
</dbReference>
<accession>A0A3L6EL25</accession>
<dbReference type="SUPFAM" id="SSF56281">
    <property type="entry name" value="Metallo-hydrolase/oxidoreductase"/>
    <property type="match status" value="1"/>
</dbReference>
<dbReference type="OMA" id="ITTICLW"/>
<dbReference type="Gene3D" id="3.60.15.10">
    <property type="entry name" value="Ribonuclease Z/Hydroxyacylglutathione hydrolase-like"/>
    <property type="match status" value="1"/>
</dbReference>
<evidence type="ECO:0000259" key="2">
    <source>
        <dbReference type="Pfam" id="PF07521"/>
    </source>
</evidence>
<reference evidence="4" key="1">
    <citation type="submission" date="2015-12" db="EMBL/GenBank/DDBJ databases">
        <title>Update maize B73 reference genome by single molecule sequencing technologies.</title>
        <authorList>
            <consortium name="Maize Genome Sequencing Project"/>
            <person name="Ware D."/>
        </authorList>
    </citation>
    <scope>NUCLEOTIDE SEQUENCE</scope>
    <source>
        <tissue evidence="4">Seedling</tissue>
    </source>
</reference>
<keyword evidence="4" id="KW-0238">DNA-binding</keyword>
<feature type="compositionally biased region" description="Polar residues" evidence="1">
    <location>
        <begin position="307"/>
        <end position="318"/>
    </location>
</feature>
<dbReference type="Pfam" id="PF07521">
    <property type="entry name" value="RMMBL"/>
    <property type="match status" value="1"/>
</dbReference>
<organism evidence="4">
    <name type="scientific">Zea mays</name>
    <name type="common">Maize</name>
    <dbReference type="NCBI Taxonomy" id="4577"/>
    <lineage>
        <taxon>Eukaryota</taxon>
        <taxon>Viridiplantae</taxon>
        <taxon>Streptophyta</taxon>
        <taxon>Embryophyta</taxon>
        <taxon>Tracheophyta</taxon>
        <taxon>Spermatophyta</taxon>
        <taxon>Magnoliopsida</taxon>
        <taxon>Liliopsida</taxon>
        <taxon>Poales</taxon>
        <taxon>Poaceae</taxon>
        <taxon>PACMAD clade</taxon>
        <taxon>Panicoideae</taxon>
        <taxon>Andropogonodae</taxon>
        <taxon>Andropogoneae</taxon>
        <taxon>Tripsacinae</taxon>
        <taxon>Zea</taxon>
    </lineage>
</organism>
<dbReference type="InterPro" id="IPR044822">
    <property type="entry name" value="Myb_DNA-bind_4"/>
</dbReference>
<dbReference type="PANTHER" id="PTHR43694">
    <property type="entry name" value="RIBONUCLEASE J"/>
    <property type="match status" value="1"/>
</dbReference>
<sequence length="459" mass="50940">MDAYAPKDLLVVTTGSQVIPGNETRVMKMMNRLTDLGPKIIMGKDSGLHTSGHAYREELEEVLRIVKPQHFLPVHGELLFLKEHELLGRSTGIRHTTVIKNGEMLGVSHLRNRRVLSNGFVSLGKEDLQLMYSDGDKAFGTSTDLCVDERLRIASDGIIFVSMEIFRPQKEHGLAQSGLKGKFKITTRCLWLDNGRLLDALYKAAHAALSSCPVNCPHSHMERMVAEILRKMVRKYSGKRPDVIAVATENTTAGFSEHLDTKASGNFGPSSATSHLSRSPATSLEGSYKTHPDNPEVDAEEILPETVRTTPDDATTSSNGEALFSSDLHQPKTLEHFWESFKSPTAVKIARIVNGGDKQNFGKIGIMGQDSLIQSAPAPVKSSKRNKWKPEEIKSLIQMRGEMNEKFQSVKGRMVLWKEISDTMLNQGESKDTESMKTWPYFSAMDKILSQQGEMATKG</sequence>
<dbReference type="ExpressionAtlas" id="A0A1D6H2V8">
    <property type="expression patterns" value="baseline and differential"/>
</dbReference>